<reference evidence="1 2" key="1">
    <citation type="submission" date="2014-07" db="EMBL/GenBank/DDBJ databases">
        <title>Draft Genome Sequence of Gephyronic Acid Producer, Cystobacter violaceus Strain Cb vi76.</title>
        <authorList>
            <person name="Stevens D.C."/>
            <person name="Young J."/>
            <person name="Carmichael R."/>
            <person name="Tan J."/>
            <person name="Taylor R.E."/>
        </authorList>
    </citation>
    <scope>NUCLEOTIDE SEQUENCE [LARGE SCALE GENOMIC DNA]</scope>
    <source>
        <strain evidence="1 2">Cb vi76</strain>
    </source>
</reference>
<evidence type="ECO:0000313" key="2">
    <source>
        <dbReference type="Proteomes" id="UP000028547"/>
    </source>
</evidence>
<dbReference type="RefSeq" id="WP_043388906.1">
    <property type="nucleotide sequence ID" value="NZ_JPMI01000005.1"/>
</dbReference>
<comment type="caution">
    <text evidence="1">The sequence shown here is derived from an EMBL/GenBank/DDBJ whole genome shotgun (WGS) entry which is preliminary data.</text>
</comment>
<evidence type="ECO:0008006" key="3">
    <source>
        <dbReference type="Google" id="ProtNLM"/>
    </source>
</evidence>
<dbReference type="Pfam" id="PF14125">
    <property type="entry name" value="DUF4292"/>
    <property type="match status" value="1"/>
</dbReference>
<dbReference type="AlphaFoldDB" id="A0A084T1W9"/>
<protein>
    <recommendedName>
        <fullName evidence="3">DUF4292 domain-containing protein</fullName>
    </recommendedName>
</protein>
<dbReference type="InterPro" id="IPR025634">
    <property type="entry name" value="DUF4292"/>
</dbReference>
<organism evidence="1 2">
    <name type="scientific">Archangium violaceum Cb vi76</name>
    <dbReference type="NCBI Taxonomy" id="1406225"/>
    <lineage>
        <taxon>Bacteria</taxon>
        <taxon>Pseudomonadati</taxon>
        <taxon>Myxococcota</taxon>
        <taxon>Myxococcia</taxon>
        <taxon>Myxococcales</taxon>
        <taxon>Cystobacterineae</taxon>
        <taxon>Archangiaceae</taxon>
        <taxon>Archangium</taxon>
    </lineage>
</organism>
<accession>A0A084T1W9</accession>
<proteinExistence type="predicted"/>
<dbReference type="EMBL" id="JPMI01000005">
    <property type="protein sequence ID" value="KFA94704.1"/>
    <property type="molecule type" value="Genomic_DNA"/>
</dbReference>
<dbReference type="Gene3D" id="2.50.20.10">
    <property type="entry name" value="Lipoprotein localisation LolA/LolB/LppX"/>
    <property type="match status" value="1"/>
</dbReference>
<sequence>MNRAAAAIFLALLCSGCPKRIDFGPQGPITQAEELFRLTSVAQDRVATLQGDGKIRIDSPQGSGSVSAFLAASRPGLLRVEMFDFFNRPIAVLVTDGQRFGLLQFQENTYYQGPATPRNLSRFLPVALPSEELVSVMLGKVPFIPAERMTLALDEKERLYVLTLHKGNVSQVLHIHPKHLRVVRSEVRGIQAYGLQYDHFKDQGDFVFPHEVTLRAPTADTSLGLRYTGITLNESPDLTLFDLSAPEDIRVVEVDEGGQSLPPVALPPASPGS</sequence>
<name>A0A084T1W9_9BACT</name>
<evidence type="ECO:0000313" key="1">
    <source>
        <dbReference type="EMBL" id="KFA94704.1"/>
    </source>
</evidence>
<dbReference type="Proteomes" id="UP000028547">
    <property type="component" value="Unassembled WGS sequence"/>
</dbReference>
<gene>
    <name evidence="1" type="ORF">Q664_01370</name>
</gene>